<feature type="chain" id="PRO_5043474090" evidence="1">
    <location>
        <begin position="35"/>
        <end position="316"/>
    </location>
</feature>
<protein>
    <submittedName>
        <fullName evidence="2">Uncharacterized protein</fullName>
    </submittedName>
</protein>
<organism evidence="2 3">
    <name type="scientific">Exocentrus adspersus</name>
    <dbReference type="NCBI Taxonomy" id="1586481"/>
    <lineage>
        <taxon>Eukaryota</taxon>
        <taxon>Metazoa</taxon>
        <taxon>Ecdysozoa</taxon>
        <taxon>Arthropoda</taxon>
        <taxon>Hexapoda</taxon>
        <taxon>Insecta</taxon>
        <taxon>Pterygota</taxon>
        <taxon>Neoptera</taxon>
        <taxon>Endopterygota</taxon>
        <taxon>Coleoptera</taxon>
        <taxon>Polyphaga</taxon>
        <taxon>Cucujiformia</taxon>
        <taxon>Chrysomeloidea</taxon>
        <taxon>Cerambycidae</taxon>
        <taxon>Lamiinae</taxon>
        <taxon>Acanthocinini</taxon>
        <taxon>Exocentrus</taxon>
    </lineage>
</organism>
<keyword evidence="3" id="KW-1185">Reference proteome</keyword>
<accession>A0AAV8W6Z9</accession>
<dbReference type="AlphaFoldDB" id="A0AAV8W6Z9"/>
<reference evidence="2 3" key="1">
    <citation type="journal article" date="2023" name="Insect Mol. Biol.">
        <title>Genome sequencing provides insights into the evolution of gene families encoding plant cell wall-degrading enzymes in longhorned beetles.</title>
        <authorList>
            <person name="Shin N.R."/>
            <person name="Okamura Y."/>
            <person name="Kirsch R."/>
            <person name="Pauchet Y."/>
        </authorList>
    </citation>
    <scope>NUCLEOTIDE SEQUENCE [LARGE SCALE GENOMIC DNA]</scope>
    <source>
        <strain evidence="2">EAD_L_NR</strain>
    </source>
</reference>
<gene>
    <name evidence="2" type="ORF">NQ315_004294</name>
</gene>
<dbReference type="Proteomes" id="UP001159042">
    <property type="component" value="Unassembled WGS sequence"/>
</dbReference>
<sequence length="316" mass="34457">MCSTVERTGLTKMKTVPLLLTALGLALLSTHSLGCETNCCNSSDCCDNSTDCCKNTECNSSSCCQTTSNCCQKVTKCYKACRAGCRTSSCANNCNDKCCQNECNNNDDDIDKDKIIERPNGSTSNVNENNITFTPSITVNNTINTENRVHIPIIVSNSNINNVVVVPADNTQPTTPCSTTNCTTPEPTTPCPPPVTIRVPVPIPVPGKPIFIPIFHPVPYPVPQPGPGCCVTINPCISQGCQRYQTSCGSSCPSPYTYKPINPCEGVQCYRRPFCINRYCEGSGYCQDNWINCSQCGSNFYQNFESYRQCGGCFYR</sequence>
<evidence type="ECO:0000256" key="1">
    <source>
        <dbReference type="SAM" id="SignalP"/>
    </source>
</evidence>
<keyword evidence="1" id="KW-0732">Signal</keyword>
<proteinExistence type="predicted"/>
<evidence type="ECO:0000313" key="3">
    <source>
        <dbReference type="Proteomes" id="UP001159042"/>
    </source>
</evidence>
<comment type="caution">
    <text evidence="2">The sequence shown here is derived from an EMBL/GenBank/DDBJ whole genome shotgun (WGS) entry which is preliminary data.</text>
</comment>
<name>A0AAV8W6Z9_9CUCU</name>
<feature type="signal peptide" evidence="1">
    <location>
        <begin position="1"/>
        <end position="34"/>
    </location>
</feature>
<evidence type="ECO:0000313" key="2">
    <source>
        <dbReference type="EMBL" id="KAJ8922351.1"/>
    </source>
</evidence>
<dbReference type="EMBL" id="JANEYG010000007">
    <property type="protein sequence ID" value="KAJ8922351.1"/>
    <property type="molecule type" value="Genomic_DNA"/>
</dbReference>